<protein>
    <submittedName>
        <fullName evidence="2">Uncharacterized protein</fullName>
    </submittedName>
</protein>
<evidence type="ECO:0000256" key="1">
    <source>
        <dbReference type="SAM" id="Phobius"/>
    </source>
</evidence>
<dbReference type="EMBL" id="MG841150">
    <property type="protein sequence ID" value="AYD75911.1"/>
    <property type="molecule type" value="Genomic_DNA"/>
</dbReference>
<keyword evidence="1" id="KW-1133">Transmembrane helix</keyword>
<evidence type="ECO:0000313" key="2">
    <source>
        <dbReference type="EMBL" id="AYD75911.1"/>
    </source>
</evidence>
<keyword evidence="1" id="KW-0812">Transmembrane</keyword>
<name>A0A678W4T5_9VIRU</name>
<organism evidence="2">
    <name type="scientific">Pseudo-nitzschia multiseries DNA virus</name>
    <dbReference type="NCBI Taxonomy" id="2364897"/>
    <lineage>
        <taxon>Viruses</taxon>
    </lineage>
</organism>
<reference evidence="2" key="1">
    <citation type="submission" date="2018-01" db="EMBL/GenBank/DDBJ databases">
        <title>A diatom virus reveals a new lineage of giant single stranded DNA viruses originating from double stranded DNA phage.</title>
        <authorList>
            <person name="Carlson M.C.G."/>
            <person name="Frischkorn K.R."/>
            <person name="Brumfield S."/>
            <person name="Rocap G."/>
        </authorList>
    </citation>
    <scope>NUCLEOTIDE SEQUENCE</scope>
    <source>
        <strain evidence="2">PmDNAV1</strain>
    </source>
</reference>
<accession>A0A678W4T5</accession>
<sequence>MSEGANRNSARGQAPWAFRRRVIIGTLASCGALFTAALLMGETAAFAPLVSVVLIVVPVAIGAAVVDDHSARVTHRGDAE</sequence>
<keyword evidence="1" id="KW-0472">Membrane</keyword>
<gene>
    <name evidence="2" type="ORF">PmDNAV1_gp27</name>
</gene>
<proteinExistence type="predicted"/>
<feature type="transmembrane region" description="Helical" evidence="1">
    <location>
        <begin position="46"/>
        <end position="66"/>
    </location>
</feature>
<feature type="transmembrane region" description="Helical" evidence="1">
    <location>
        <begin position="21"/>
        <end position="40"/>
    </location>
</feature>